<dbReference type="GO" id="GO:0004850">
    <property type="term" value="F:uridine phosphorylase activity"/>
    <property type="evidence" value="ECO:0007669"/>
    <property type="project" value="RHEA"/>
</dbReference>
<dbReference type="PANTHER" id="PTHR36540">
    <property type="entry name" value="PYRIMIDINE/PURINE NUCLEOSIDE PHOSPHORYLASE"/>
    <property type="match status" value="1"/>
</dbReference>
<dbReference type="GO" id="GO:0005829">
    <property type="term" value="C:cytosol"/>
    <property type="evidence" value="ECO:0007669"/>
    <property type="project" value="TreeGrafter"/>
</dbReference>
<dbReference type="Proteomes" id="UP000253987">
    <property type="component" value="Unassembled WGS sequence"/>
</dbReference>
<name>A0A2V3ZHS4_9GAMM</name>
<dbReference type="RefSeq" id="WP_114613910.1">
    <property type="nucleotide sequence ID" value="NZ_QFWX01000006.1"/>
</dbReference>
<comment type="caution">
    <text evidence="4">The sequence shown here is derived from an EMBL/GenBank/DDBJ whole genome shotgun (WGS) entry which is preliminary data.</text>
</comment>
<dbReference type="OrthoDB" id="9793848at2"/>
<dbReference type="CDD" id="cd20296">
    <property type="entry name" value="cupin_PpnP-like"/>
    <property type="match status" value="1"/>
</dbReference>
<comment type="catalytic activity">
    <reaction evidence="3">
        <text>thymidine + phosphate = 2-deoxy-alpha-D-ribose 1-phosphate + thymine</text>
        <dbReference type="Rhea" id="RHEA:16037"/>
        <dbReference type="ChEBI" id="CHEBI:17748"/>
        <dbReference type="ChEBI" id="CHEBI:17821"/>
        <dbReference type="ChEBI" id="CHEBI:43474"/>
        <dbReference type="ChEBI" id="CHEBI:57259"/>
        <dbReference type="EC" id="2.4.2.2"/>
    </reaction>
</comment>
<keyword evidence="5" id="KW-1185">Reference proteome</keyword>
<proteinExistence type="inferred from homology"/>
<sequence length="93" mass="10141">MLKVNEYFDGKAKSIAFQTSTLPATVGVISPGEYEFGTSKRETMTVISGALTVLLPGMEDWMTYGSGEFFEVAGQASFKAKTDIDTAYLCTYE</sequence>
<accession>A0A2V3ZHS4</accession>
<dbReference type="HAMAP" id="MF_01537">
    <property type="entry name" value="Nucleos_phosphorylase_PpnP"/>
    <property type="match status" value="1"/>
</dbReference>
<dbReference type="EC" id="2.4.2.2" evidence="3"/>
<gene>
    <name evidence="3" type="primary">ppnP</name>
    <name evidence="4" type="ORF">DIT71_14385</name>
</gene>
<dbReference type="FunFam" id="2.60.120.10:FF:000016">
    <property type="entry name" value="Pyrimidine/purine nucleoside phosphorylase"/>
    <property type="match status" value="1"/>
</dbReference>
<dbReference type="Gene3D" id="2.60.120.10">
    <property type="entry name" value="Jelly Rolls"/>
    <property type="match status" value="1"/>
</dbReference>
<dbReference type="PANTHER" id="PTHR36540:SF1">
    <property type="entry name" value="PYRIMIDINE_PURINE NUCLEOSIDE PHOSPHORYLASE"/>
    <property type="match status" value="1"/>
</dbReference>
<evidence type="ECO:0000256" key="3">
    <source>
        <dbReference type="HAMAP-Rule" id="MF_01537"/>
    </source>
</evidence>
<dbReference type="AlphaFoldDB" id="A0A2V3ZHS4"/>
<comment type="catalytic activity">
    <reaction evidence="3">
        <text>xanthosine + phosphate = alpha-D-ribose 1-phosphate + xanthine</text>
        <dbReference type="Rhea" id="RHEA:27638"/>
        <dbReference type="ChEBI" id="CHEBI:17712"/>
        <dbReference type="ChEBI" id="CHEBI:18107"/>
        <dbReference type="ChEBI" id="CHEBI:43474"/>
        <dbReference type="ChEBI" id="CHEBI:57720"/>
        <dbReference type="EC" id="2.4.2.1"/>
    </reaction>
</comment>
<organism evidence="4 5">
    <name type="scientific">Marinobacter vulgaris</name>
    <dbReference type="NCBI Taxonomy" id="1928331"/>
    <lineage>
        <taxon>Bacteria</taxon>
        <taxon>Pseudomonadati</taxon>
        <taxon>Pseudomonadota</taxon>
        <taxon>Gammaproteobacteria</taxon>
        <taxon>Pseudomonadales</taxon>
        <taxon>Marinobacteraceae</taxon>
        <taxon>Marinobacter</taxon>
    </lineage>
</organism>
<protein>
    <recommendedName>
        <fullName evidence="3">Pyrimidine/purine nucleoside phosphorylase</fullName>
        <ecNumber evidence="3">2.4.2.1</ecNumber>
        <ecNumber evidence="3">2.4.2.2</ecNumber>
    </recommendedName>
    <alternativeName>
        <fullName evidence="3">Adenosine phosphorylase</fullName>
    </alternativeName>
    <alternativeName>
        <fullName evidence="3">Cytidine phosphorylase</fullName>
    </alternativeName>
    <alternativeName>
        <fullName evidence="3">Guanosine phosphorylase</fullName>
    </alternativeName>
    <alternativeName>
        <fullName evidence="3">Inosine phosphorylase</fullName>
    </alternativeName>
    <alternativeName>
        <fullName evidence="3">Thymidine phosphorylase</fullName>
    </alternativeName>
    <alternativeName>
        <fullName evidence="3">Uridine phosphorylase</fullName>
    </alternativeName>
    <alternativeName>
        <fullName evidence="3">Xanthosine phosphorylase</fullName>
    </alternativeName>
</protein>
<dbReference type="GO" id="GO:0047975">
    <property type="term" value="F:guanosine phosphorylase activity"/>
    <property type="evidence" value="ECO:0007669"/>
    <property type="project" value="RHEA"/>
</dbReference>
<dbReference type="GO" id="GO:0009032">
    <property type="term" value="F:thymidine phosphorylase activity"/>
    <property type="evidence" value="ECO:0007669"/>
    <property type="project" value="RHEA"/>
</dbReference>
<dbReference type="InterPro" id="IPR009664">
    <property type="entry name" value="Ppnp"/>
</dbReference>
<evidence type="ECO:0000313" key="4">
    <source>
        <dbReference type="EMBL" id="PXX89697.1"/>
    </source>
</evidence>
<reference evidence="4 5" key="2">
    <citation type="submission" date="2018-06" db="EMBL/GenBank/DDBJ databases">
        <title>Marinobactersediminissp. nov, a moderately halophilic bacterium isolated from marine solar saltern.</title>
        <authorList>
            <person name="Zhang Y."/>
        </authorList>
    </citation>
    <scope>NUCLEOTIDE SEQUENCE [LARGE SCALE GENOMIC DNA]</scope>
    <source>
        <strain evidence="4 5">F01</strain>
    </source>
</reference>
<comment type="catalytic activity">
    <reaction evidence="3">
        <text>inosine + phosphate = alpha-D-ribose 1-phosphate + hypoxanthine</text>
        <dbReference type="Rhea" id="RHEA:27646"/>
        <dbReference type="ChEBI" id="CHEBI:17368"/>
        <dbReference type="ChEBI" id="CHEBI:17596"/>
        <dbReference type="ChEBI" id="CHEBI:43474"/>
        <dbReference type="ChEBI" id="CHEBI:57720"/>
        <dbReference type="EC" id="2.4.2.1"/>
    </reaction>
</comment>
<comment type="catalytic activity">
    <reaction evidence="3">
        <text>uridine + phosphate = alpha-D-ribose 1-phosphate + uracil</text>
        <dbReference type="Rhea" id="RHEA:24388"/>
        <dbReference type="ChEBI" id="CHEBI:16704"/>
        <dbReference type="ChEBI" id="CHEBI:17568"/>
        <dbReference type="ChEBI" id="CHEBI:43474"/>
        <dbReference type="ChEBI" id="CHEBI:57720"/>
        <dbReference type="EC" id="2.4.2.2"/>
    </reaction>
</comment>
<comment type="catalytic activity">
    <reaction evidence="3">
        <text>adenosine + phosphate = alpha-D-ribose 1-phosphate + adenine</text>
        <dbReference type="Rhea" id="RHEA:27642"/>
        <dbReference type="ChEBI" id="CHEBI:16335"/>
        <dbReference type="ChEBI" id="CHEBI:16708"/>
        <dbReference type="ChEBI" id="CHEBI:43474"/>
        <dbReference type="ChEBI" id="CHEBI:57720"/>
        <dbReference type="EC" id="2.4.2.1"/>
    </reaction>
</comment>
<comment type="catalytic activity">
    <reaction evidence="3">
        <text>cytidine + phosphate = cytosine + alpha-D-ribose 1-phosphate</text>
        <dbReference type="Rhea" id="RHEA:52540"/>
        <dbReference type="ChEBI" id="CHEBI:16040"/>
        <dbReference type="ChEBI" id="CHEBI:17562"/>
        <dbReference type="ChEBI" id="CHEBI:43474"/>
        <dbReference type="ChEBI" id="CHEBI:57720"/>
        <dbReference type="EC" id="2.4.2.2"/>
    </reaction>
</comment>
<keyword evidence="1 3" id="KW-0328">Glycosyltransferase</keyword>
<dbReference type="InterPro" id="IPR014710">
    <property type="entry name" value="RmlC-like_jellyroll"/>
</dbReference>
<evidence type="ECO:0000256" key="1">
    <source>
        <dbReference type="ARBA" id="ARBA00022676"/>
    </source>
</evidence>
<dbReference type="Pfam" id="PF06865">
    <property type="entry name" value="Ppnp"/>
    <property type="match status" value="1"/>
</dbReference>
<evidence type="ECO:0000256" key="2">
    <source>
        <dbReference type="ARBA" id="ARBA00022679"/>
    </source>
</evidence>
<dbReference type="SUPFAM" id="SSF51182">
    <property type="entry name" value="RmlC-like cupins"/>
    <property type="match status" value="1"/>
</dbReference>
<dbReference type="GO" id="GO:0004731">
    <property type="term" value="F:purine-nucleoside phosphorylase activity"/>
    <property type="evidence" value="ECO:0007669"/>
    <property type="project" value="UniProtKB-UniRule"/>
</dbReference>
<dbReference type="InterPro" id="IPR011051">
    <property type="entry name" value="RmlC_Cupin_sf"/>
</dbReference>
<comment type="function">
    <text evidence="3">Catalyzes the phosphorolysis of diverse nucleosides, yielding D-ribose 1-phosphate and the respective free bases. Can use uridine, adenosine, guanosine, cytidine, thymidine, inosine and xanthosine as substrates. Also catalyzes the reverse reactions.</text>
</comment>
<dbReference type="EC" id="2.4.2.1" evidence="3"/>
<comment type="catalytic activity">
    <reaction evidence="3">
        <text>guanosine + phosphate = alpha-D-ribose 1-phosphate + guanine</text>
        <dbReference type="Rhea" id="RHEA:13233"/>
        <dbReference type="ChEBI" id="CHEBI:16235"/>
        <dbReference type="ChEBI" id="CHEBI:16750"/>
        <dbReference type="ChEBI" id="CHEBI:43474"/>
        <dbReference type="ChEBI" id="CHEBI:57720"/>
        <dbReference type="EC" id="2.4.2.1"/>
    </reaction>
</comment>
<reference evidence="5" key="1">
    <citation type="submission" date="2018-05" db="EMBL/GenBank/DDBJ databases">
        <authorList>
            <person name="Lu D."/>
        </authorList>
    </citation>
    <scope>NUCLEOTIDE SEQUENCE [LARGE SCALE GENOMIC DNA]</scope>
    <source>
        <strain evidence="5">F01</strain>
    </source>
</reference>
<evidence type="ECO:0000313" key="5">
    <source>
        <dbReference type="Proteomes" id="UP000253987"/>
    </source>
</evidence>
<dbReference type="EMBL" id="QFWX01000006">
    <property type="protein sequence ID" value="PXX89697.1"/>
    <property type="molecule type" value="Genomic_DNA"/>
</dbReference>
<comment type="catalytic activity">
    <reaction evidence="3">
        <text>a purine D-ribonucleoside + phosphate = a purine nucleobase + alpha-D-ribose 1-phosphate</text>
        <dbReference type="Rhea" id="RHEA:19805"/>
        <dbReference type="ChEBI" id="CHEBI:26386"/>
        <dbReference type="ChEBI" id="CHEBI:43474"/>
        <dbReference type="ChEBI" id="CHEBI:57720"/>
        <dbReference type="ChEBI" id="CHEBI:142355"/>
        <dbReference type="EC" id="2.4.2.1"/>
    </reaction>
</comment>
<comment type="similarity">
    <text evidence="3">Belongs to the nucleoside phosphorylase PpnP family.</text>
</comment>
<keyword evidence="2 3" id="KW-0808">Transferase</keyword>